<dbReference type="AlphaFoldDB" id="A0ABD5WBS5"/>
<reference evidence="2 3" key="1">
    <citation type="journal article" date="2019" name="Int. J. Syst. Evol. Microbiol.">
        <title>The Global Catalogue of Microorganisms (GCM) 10K type strain sequencing project: providing services to taxonomists for standard genome sequencing and annotation.</title>
        <authorList>
            <consortium name="The Broad Institute Genomics Platform"/>
            <consortium name="The Broad Institute Genome Sequencing Center for Infectious Disease"/>
            <person name="Wu L."/>
            <person name="Ma J."/>
        </authorList>
    </citation>
    <scope>NUCLEOTIDE SEQUENCE [LARGE SCALE GENOMIC DNA]</scope>
    <source>
        <strain evidence="2 3">DT31</strain>
    </source>
</reference>
<dbReference type="Gene3D" id="3.20.20.70">
    <property type="entry name" value="Aldolase class I"/>
    <property type="match status" value="1"/>
</dbReference>
<gene>
    <name evidence="2" type="ORF">ACFQL9_12810</name>
</gene>
<evidence type="ECO:0000259" key="1">
    <source>
        <dbReference type="Pfam" id="PF09370"/>
    </source>
</evidence>
<dbReference type="GO" id="GO:0016787">
    <property type="term" value="F:hydrolase activity"/>
    <property type="evidence" value="ECO:0007669"/>
    <property type="project" value="UniProtKB-KW"/>
</dbReference>
<dbReference type="Pfam" id="PF09370">
    <property type="entry name" value="PEP_hydrolase"/>
    <property type="match status" value="1"/>
</dbReference>
<comment type="caution">
    <text evidence="2">The sequence shown here is derived from an EMBL/GenBank/DDBJ whole genome shotgun (WGS) entry which is preliminary data.</text>
</comment>
<proteinExistence type="predicted"/>
<evidence type="ECO:0000313" key="3">
    <source>
        <dbReference type="Proteomes" id="UP001596461"/>
    </source>
</evidence>
<dbReference type="PANTHER" id="PTHR31862:SF1">
    <property type="entry name" value="UPF0261 DOMAIN PROTEIN (AFU_ORTHOLOGUE AFUA_1G10120)"/>
    <property type="match status" value="1"/>
</dbReference>
<dbReference type="InterPro" id="IPR013785">
    <property type="entry name" value="Aldolase_TIM"/>
</dbReference>
<accession>A0ABD5WBS5</accession>
<name>A0ABD5WBS5_9EURY</name>
<feature type="domain" description="TIM-barrel" evidence="1">
    <location>
        <begin position="9"/>
        <end position="275"/>
    </location>
</feature>
<keyword evidence="3" id="KW-1185">Reference proteome</keyword>
<evidence type="ECO:0000313" key="2">
    <source>
        <dbReference type="EMBL" id="MFC7070526.1"/>
    </source>
</evidence>
<dbReference type="Proteomes" id="UP001596461">
    <property type="component" value="Unassembled WGS sequence"/>
</dbReference>
<dbReference type="InterPro" id="IPR015813">
    <property type="entry name" value="Pyrv/PenolPyrv_kinase-like_dom"/>
</dbReference>
<protein>
    <submittedName>
        <fullName evidence="2">Phosphoenolpyruvate hydrolase family protein</fullName>
    </submittedName>
</protein>
<organism evidence="2 3">
    <name type="scientific">Halobaculum lipolyticum</name>
    <dbReference type="NCBI Taxonomy" id="3032001"/>
    <lineage>
        <taxon>Archaea</taxon>
        <taxon>Methanobacteriati</taxon>
        <taxon>Methanobacteriota</taxon>
        <taxon>Stenosarchaea group</taxon>
        <taxon>Halobacteria</taxon>
        <taxon>Halobacteriales</taxon>
        <taxon>Haloferacaceae</taxon>
        <taxon>Halobaculum</taxon>
    </lineage>
</organism>
<dbReference type="PIRSF" id="PIRSF034452">
    <property type="entry name" value="TIM-br_sig_trnsd"/>
    <property type="match status" value="1"/>
</dbReference>
<dbReference type="InterPro" id="IPR051353">
    <property type="entry name" value="Tobamovirus_resist_UPF0261"/>
</dbReference>
<dbReference type="GeneID" id="81124342"/>
<sequence>MKYPREESLSRLRATVEEGEPIIGAGAGTGISAKFAERGGVDLLIVYNSGRYRMNGRGSLAGLLPYGDANEIVCEMGHEVIPVVEDTPVLAGVNGTDPFRQMDVFISDLKRRGFSGVQNFPTVGLIDEDSGFRQNLEETGMGYDEEVEMIREAADQDMLTCPYVFNEAQAREMAEAGADVIVSHMGLTTSGDIGAETSLDLETAAERVQAHHDAAKEVNEDVLVICHGGPIAWPDDAAYVLDNTEGVVGFFGASSIERLPTEEAIENQAREFKRIDVR</sequence>
<keyword evidence="2" id="KW-0378">Hydrolase</keyword>
<dbReference type="SUPFAM" id="SSF51621">
    <property type="entry name" value="Phosphoenolpyruvate/pyruvate domain"/>
    <property type="match status" value="1"/>
</dbReference>
<dbReference type="EMBL" id="JBHTAH010000011">
    <property type="protein sequence ID" value="MFC7070526.1"/>
    <property type="molecule type" value="Genomic_DNA"/>
</dbReference>
<dbReference type="InterPro" id="IPR009215">
    <property type="entry name" value="TIM-br_IGPS-like"/>
</dbReference>
<dbReference type="PANTHER" id="PTHR31862">
    <property type="entry name" value="UPF0261 DOMAIN PROTEIN (AFU_ORTHOLOGUE AFUA_1G10120)"/>
    <property type="match status" value="1"/>
</dbReference>
<dbReference type="RefSeq" id="WP_284032487.1">
    <property type="nucleotide sequence ID" value="NZ_CP126154.1"/>
</dbReference>
<dbReference type="Gene3D" id="1.20.5.460">
    <property type="entry name" value="Single helix bin"/>
    <property type="match status" value="1"/>
</dbReference>